<dbReference type="InterPro" id="IPR010982">
    <property type="entry name" value="Lambda_DNA-bd_dom_sf"/>
</dbReference>
<accession>A0A7I8D3L7</accession>
<dbReference type="Proteomes" id="UP000593890">
    <property type="component" value="Chromosome"/>
</dbReference>
<dbReference type="CDD" id="cd00093">
    <property type="entry name" value="HTH_XRE"/>
    <property type="match status" value="1"/>
</dbReference>
<dbReference type="PANTHER" id="PTHR46558">
    <property type="entry name" value="TRACRIPTIONAL REGULATORY PROTEIN-RELATED-RELATED"/>
    <property type="match status" value="1"/>
</dbReference>
<reference evidence="4" key="1">
    <citation type="submission" date="2020-07" db="EMBL/GenBank/DDBJ databases">
        <title>Complete genome sequencing of Clostridia bacterium strain 12CBH8.</title>
        <authorList>
            <person name="Sakamoto M."/>
            <person name="Murakami T."/>
            <person name="Mori H."/>
        </authorList>
    </citation>
    <scope>NUCLEOTIDE SEQUENCE [LARGE SCALE GENOMIC DNA]</scope>
    <source>
        <strain evidence="4">12CBH8</strain>
    </source>
</reference>
<sequence>MKEKEINLGPILVENRHKRGITQDELAEYMGVSKAAVSKWETQSTYPDITLLPGLATFFNISIDELMGYQPQMTKSDIRKLYRQLCMDFSTKPFDEVMEHCRQMAKKYFSCPPLLFQIGVLFVNHSTLANSREKTTDVLEEALGYFIRVKDESDDIELAKQALNMEALCLLTLGRANEVLDLLEPAELSLTSVEPLLASAYHMSGQIEQSKRVLQIGVYQSIVNLLNLLLSYMGLCCDDAKTFEETYRRTYTIAEAFQIEDLHPGLLMPFFISAAQGFMILGDEEKALDLLEQYVNLVTRDIYPLHLHGDSYFNLLDDWFETTLTLGSDLPRDETIIRKSMTEAVVKNPTFAPLADNTQFQRIKQRLKANEEV</sequence>
<protein>
    <submittedName>
        <fullName evidence="3">Transcriptional regulator</fullName>
    </submittedName>
</protein>
<evidence type="ECO:0000256" key="1">
    <source>
        <dbReference type="ARBA" id="ARBA00023125"/>
    </source>
</evidence>
<evidence type="ECO:0000313" key="4">
    <source>
        <dbReference type="Proteomes" id="UP000593890"/>
    </source>
</evidence>
<keyword evidence="4" id="KW-1185">Reference proteome</keyword>
<organism evidence="3 4">
    <name type="scientific">Solibaculum mannosilyticum</name>
    <dbReference type="NCBI Taxonomy" id="2780922"/>
    <lineage>
        <taxon>Bacteria</taxon>
        <taxon>Bacillati</taxon>
        <taxon>Bacillota</taxon>
        <taxon>Clostridia</taxon>
        <taxon>Eubacteriales</taxon>
        <taxon>Oscillospiraceae</taxon>
        <taxon>Solibaculum</taxon>
    </lineage>
</organism>
<feature type="domain" description="HTH cro/C1-type" evidence="2">
    <location>
        <begin position="16"/>
        <end position="66"/>
    </location>
</feature>
<proteinExistence type="predicted"/>
<dbReference type="EMBL" id="AP023321">
    <property type="protein sequence ID" value="BCI60342.1"/>
    <property type="molecule type" value="Genomic_DNA"/>
</dbReference>
<gene>
    <name evidence="3" type="ORF">C12CBH8_09810</name>
</gene>
<evidence type="ECO:0000259" key="2">
    <source>
        <dbReference type="PROSITE" id="PS50943"/>
    </source>
</evidence>
<dbReference type="Gene3D" id="1.10.260.40">
    <property type="entry name" value="lambda repressor-like DNA-binding domains"/>
    <property type="match status" value="1"/>
</dbReference>
<dbReference type="GO" id="GO:0003677">
    <property type="term" value="F:DNA binding"/>
    <property type="evidence" value="ECO:0007669"/>
    <property type="project" value="UniProtKB-KW"/>
</dbReference>
<keyword evidence="1" id="KW-0238">DNA-binding</keyword>
<dbReference type="KEGG" id="sman:C12CBH8_09810"/>
<dbReference type="SUPFAM" id="SSF47413">
    <property type="entry name" value="lambda repressor-like DNA-binding domains"/>
    <property type="match status" value="1"/>
</dbReference>
<dbReference type="PANTHER" id="PTHR46558:SF11">
    <property type="entry name" value="HTH-TYPE TRANSCRIPTIONAL REGULATOR XRE"/>
    <property type="match status" value="1"/>
</dbReference>
<dbReference type="InterPro" id="IPR001387">
    <property type="entry name" value="Cro/C1-type_HTH"/>
</dbReference>
<dbReference type="AlphaFoldDB" id="A0A7I8D3L7"/>
<dbReference type="Pfam" id="PF01381">
    <property type="entry name" value="HTH_3"/>
    <property type="match status" value="1"/>
</dbReference>
<dbReference type="RefSeq" id="WP_215533688.1">
    <property type="nucleotide sequence ID" value="NZ_AP023321.1"/>
</dbReference>
<evidence type="ECO:0000313" key="3">
    <source>
        <dbReference type="EMBL" id="BCI60342.1"/>
    </source>
</evidence>
<dbReference type="SMART" id="SM00530">
    <property type="entry name" value="HTH_XRE"/>
    <property type="match status" value="1"/>
</dbReference>
<name>A0A7I8D3L7_9FIRM</name>
<dbReference type="PROSITE" id="PS50943">
    <property type="entry name" value="HTH_CROC1"/>
    <property type="match status" value="1"/>
</dbReference>